<evidence type="ECO:0000313" key="5">
    <source>
        <dbReference type="Proteomes" id="UP000053523"/>
    </source>
</evidence>
<evidence type="ECO:0000259" key="3">
    <source>
        <dbReference type="Pfam" id="PF03816"/>
    </source>
</evidence>
<dbReference type="InterPro" id="IPR004474">
    <property type="entry name" value="LytR_CpsA_psr"/>
</dbReference>
<dbReference type="Proteomes" id="UP000053523">
    <property type="component" value="Unassembled WGS sequence"/>
</dbReference>
<reference evidence="4 5" key="1">
    <citation type="submission" date="2017-12" db="EMBL/GenBank/DDBJ databases">
        <title>FDA dAtabase for Regulatory Grade micrObial Sequences (FDA-ARGOS): Supporting development and validation of Infectious Disease Dx tests.</title>
        <authorList>
            <person name="Hoffmann M."/>
            <person name="Allard M."/>
            <person name="Evans P."/>
            <person name="Brown E."/>
            <person name="Tallon L."/>
            <person name="Sadzewicz L."/>
            <person name="Sengamalay N."/>
            <person name="Ott S."/>
            <person name="Godinez A."/>
            <person name="Nagaraj S."/>
            <person name="Vavikolanu K."/>
            <person name="Aluvathingal J."/>
            <person name="Nadendla S."/>
            <person name="Sichtig H."/>
        </authorList>
    </citation>
    <scope>NUCLEOTIDE SEQUENCE [LARGE SCALE GENOMIC DNA]</scope>
    <source>
        <strain evidence="4 5">FDAARGOS_148</strain>
    </source>
</reference>
<gene>
    <name evidence="4" type="ORF">AL503_001775</name>
</gene>
<name>A0A2K0AYB9_STAHA</name>
<feature type="transmembrane region" description="Helical" evidence="2">
    <location>
        <begin position="12"/>
        <end position="31"/>
    </location>
</feature>
<dbReference type="PANTHER" id="PTHR33392:SF6">
    <property type="entry name" value="POLYISOPRENYL-TEICHOIC ACID--PEPTIDOGLYCAN TEICHOIC ACID TRANSFERASE TAGU"/>
    <property type="match status" value="1"/>
</dbReference>
<keyword evidence="2" id="KW-0472">Membrane</keyword>
<keyword evidence="2" id="KW-0812">Transmembrane</keyword>
<feature type="domain" description="Cell envelope-related transcriptional attenuator" evidence="3">
    <location>
        <begin position="84"/>
        <end position="232"/>
    </location>
</feature>
<keyword evidence="2" id="KW-1133">Transmembrane helix</keyword>
<dbReference type="NCBIfam" id="TIGR00350">
    <property type="entry name" value="lytR_cpsA_psr"/>
    <property type="match status" value="1"/>
</dbReference>
<proteinExistence type="inferred from homology"/>
<dbReference type="EMBL" id="LORN02000006">
    <property type="protein sequence ID" value="PNN30037.1"/>
    <property type="molecule type" value="Genomic_DNA"/>
</dbReference>
<comment type="caution">
    <text evidence="4">The sequence shown here is derived from an EMBL/GenBank/DDBJ whole genome shotgun (WGS) entry which is preliminary data.</text>
</comment>
<organism evidence="4 5">
    <name type="scientific">Staphylococcus haemolyticus</name>
    <dbReference type="NCBI Taxonomy" id="1283"/>
    <lineage>
        <taxon>Bacteria</taxon>
        <taxon>Bacillati</taxon>
        <taxon>Bacillota</taxon>
        <taxon>Bacilli</taxon>
        <taxon>Bacillales</taxon>
        <taxon>Staphylococcaceae</taxon>
        <taxon>Staphylococcus</taxon>
    </lineage>
</organism>
<dbReference type="Gene3D" id="3.40.630.190">
    <property type="entry name" value="LCP protein"/>
    <property type="match status" value="1"/>
</dbReference>
<dbReference type="AlphaFoldDB" id="A0A2K0AYB9"/>
<evidence type="ECO:0000313" key="4">
    <source>
        <dbReference type="EMBL" id="PNN30037.1"/>
    </source>
</evidence>
<evidence type="ECO:0000256" key="2">
    <source>
        <dbReference type="SAM" id="Phobius"/>
    </source>
</evidence>
<dbReference type="RefSeq" id="WP_016930639.1">
    <property type="nucleotide sequence ID" value="NZ_CAJCFW010000030.1"/>
</dbReference>
<evidence type="ECO:0000256" key="1">
    <source>
        <dbReference type="ARBA" id="ARBA00006068"/>
    </source>
</evidence>
<comment type="similarity">
    <text evidence="1">Belongs to the LytR/CpsA/Psr (LCP) family.</text>
</comment>
<accession>A0A2K0AYB9</accession>
<dbReference type="InterPro" id="IPR050922">
    <property type="entry name" value="LytR/CpsA/Psr_CW_biosynth"/>
</dbReference>
<dbReference type="PANTHER" id="PTHR33392">
    <property type="entry name" value="POLYISOPRENYL-TEICHOIC ACID--PEPTIDOGLYCAN TEICHOIC ACID TRANSFERASE TAGU"/>
    <property type="match status" value="1"/>
</dbReference>
<dbReference type="Pfam" id="PF03816">
    <property type="entry name" value="LytR_cpsA_psr"/>
    <property type="match status" value="1"/>
</dbReference>
<protein>
    <submittedName>
        <fullName evidence="4">LytR family transcriptional regulator</fullName>
    </submittedName>
</protein>
<sequence length="315" mass="35242">MKKKKSTTFKVIITILIILLVLIVAAAIFVFTKLHSLNNSINESLDRDHSQLRQKAAKEGDPMTVVLYGIDDDAERQQENLGQRSDSIVLMSINPKDKKTVMVSVPRDTRAKIVGKGTTEKINHAYAYGGPKMAVNSLEKLMDVPVDHYISIDMDGVKTVVDELGGVTITSNGSFITKDSTNTYQFTKGEQYKMDGKEALAYMRSRKEDGAGGDEGRQLRQQQVITAVAREAFSVNSVTKLNGIFKAAQDNLKTDLSFIQLNRFKSDYDKAQDNVERLTINGQNALGDDNLYYFYPDKNSLKEVKEKLKENLNLN</sequence>